<dbReference type="AlphaFoldDB" id="A0A1F6FL06"/>
<protein>
    <submittedName>
        <fullName evidence="2">Uncharacterized protein</fullName>
    </submittedName>
</protein>
<sequence length="127" mass="14131">MKSANKNKTKMYLAIGLIMLILISAWILNLKNTFNKSSGAKSDFDQPALDEKWNKMTNELSKIMGNIKKLQENFGQAATSSAARLQGAAEINPEQLNKLLEKLKIEISTTTSLTDLQLLNNTTTDEK</sequence>
<keyword evidence="1" id="KW-0812">Transmembrane</keyword>
<name>A0A1F6FL06_9BACT</name>
<evidence type="ECO:0000313" key="3">
    <source>
        <dbReference type="Proteomes" id="UP000179136"/>
    </source>
</evidence>
<proteinExistence type="predicted"/>
<dbReference type="Proteomes" id="UP000179136">
    <property type="component" value="Unassembled WGS sequence"/>
</dbReference>
<comment type="caution">
    <text evidence="2">The sequence shown here is derived from an EMBL/GenBank/DDBJ whole genome shotgun (WGS) entry which is preliminary data.</text>
</comment>
<keyword evidence="1" id="KW-1133">Transmembrane helix</keyword>
<gene>
    <name evidence="2" type="ORF">A3B87_01915</name>
</gene>
<dbReference type="STRING" id="1798561.A3B87_01915"/>
<dbReference type="EMBL" id="MFMW01000032">
    <property type="protein sequence ID" value="OGG86564.1"/>
    <property type="molecule type" value="Genomic_DNA"/>
</dbReference>
<feature type="transmembrane region" description="Helical" evidence="1">
    <location>
        <begin position="12"/>
        <end position="28"/>
    </location>
</feature>
<evidence type="ECO:0000256" key="1">
    <source>
        <dbReference type="SAM" id="Phobius"/>
    </source>
</evidence>
<organism evidence="2 3">
    <name type="scientific">Candidatus Kuenenbacteria bacterium RIFCSPHIGHO2_02_FULL_39_13</name>
    <dbReference type="NCBI Taxonomy" id="1798561"/>
    <lineage>
        <taxon>Bacteria</taxon>
        <taxon>Candidatus Kueneniibacteriota</taxon>
    </lineage>
</organism>
<accession>A0A1F6FL06</accession>
<evidence type="ECO:0000313" key="2">
    <source>
        <dbReference type="EMBL" id="OGG86564.1"/>
    </source>
</evidence>
<keyword evidence="1" id="KW-0472">Membrane</keyword>
<reference evidence="2 3" key="1">
    <citation type="journal article" date="2016" name="Nat. Commun.">
        <title>Thousands of microbial genomes shed light on interconnected biogeochemical processes in an aquifer system.</title>
        <authorList>
            <person name="Anantharaman K."/>
            <person name="Brown C.T."/>
            <person name="Hug L.A."/>
            <person name="Sharon I."/>
            <person name="Castelle C.J."/>
            <person name="Probst A.J."/>
            <person name="Thomas B.C."/>
            <person name="Singh A."/>
            <person name="Wilkins M.J."/>
            <person name="Karaoz U."/>
            <person name="Brodie E.L."/>
            <person name="Williams K.H."/>
            <person name="Hubbard S.S."/>
            <person name="Banfield J.F."/>
        </authorList>
    </citation>
    <scope>NUCLEOTIDE SEQUENCE [LARGE SCALE GENOMIC DNA]</scope>
</reference>